<comment type="caution">
    <text evidence="2">The sequence shown here is derived from an EMBL/GenBank/DDBJ whole genome shotgun (WGS) entry which is preliminary data.</text>
</comment>
<feature type="compositionally biased region" description="Polar residues" evidence="1">
    <location>
        <begin position="1"/>
        <end position="17"/>
    </location>
</feature>
<name>A0AA88A119_FICCA</name>
<keyword evidence="3" id="KW-1185">Reference proteome</keyword>
<sequence length="60" mass="6205">MEGTTSTSRAGQGTQLTGKAGQGKGGNHFGVEWKWRNGVLGLSRRGGAHLSNVPSTTKPP</sequence>
<dbReference type="Proteomes" id="UP001187192">
    <property type="component" value="Unassembled WGS sequence"/>
</dbReference>
<evidence type="ECO:0000256" key="1">
    <source>
        <dbReference type="SAM" id="MobiDB-lite"/>
    </source>
</evidence>
<evidence type="ECO:0000313" key="2">
    <source>
        <dbReference type="EMBL" id="GMN46158.1"/>
    </source>
</evidence>
<evidence type="ECO:0000313" key="3">
    <source>
        <dbReference type="Proteomes" id="UP001187192"/>
    </source>
</evidence>
<accession>A0AA88A119</accession>
<feature type="region of interest" description="Disordered" evidence="1">
    <location>
        <begin position="1"/>
        <end position="30"/>
    </location>
</feature>
<reference evidence="2" key="1">
    <citation type="submission" date="2023-07" db="EMBL/GenBank/DDBJ databases">
        <title>draft genome sequence of fig (Ficus carica).</title>
        <authorList>
            <person name="Takahashi T."/>
            <person name="Nishimura K."/>
        </authorList>
    </citation>
    <scope>NUCLEOTIDE SEQUENCE</scope>
</reference>
<organism evidence="2 3">
    <name type="scientific">Ficus carica</name>
    <name type="common">Common fig</name>
    <dbReference type="NCBI Taxonomy" id="3494"/>
    <lineage>
        <taxon>Eukaryota</taxon>
        <taxon>Viridiplantae</taxon>
        <taxon>Streptophyta</taxon>
        <taxon>Embryophyta</taxon>
        <taxon>Tracheophyta</taxon>
        <taxon>Spermatophyta</taxon>
        <taxon>Magnoliopsida</taxon>
        <taxon>eudicotyledons</taxon>
        <taxon>Gunneridae</taxon>
        <taxon>Pentapetalae</taxon>
        <taxon>rosids</taxon>
        <taxon>fabids</taxon>
        <taxon>Rosales</taxon>
        <taxon>Moraceae</taxon>
        <taxon>Ficeae</taxon>
        <taxon>Ficus</taxon>
    </lineage>
</organism>
<dbReference type="AlphaFoldDB" id="A0AA88A119"/>
<protein>
    <submittedName>
        <fullName evidence="2">Uncharacterized protein</fullName>
    </submittedName>
</protein>
<proteinExistence type="predicted"/>
<gene>
    <name evidence="2" type="ORF">TIFTF001_015357</name>
</gene>
<dbReference type="EMBL" id="BTGU01000022">
    <property type="protein sequence ID" value="GMN46158.1"/>
    <property type="molecule type" value="Genomic_DNA"/>
</dbReference>